<evidence type="ECO:0000256" key="4">
    <source>
        <dbReference type="ARBA" id="ARBA00023136"/>
    </source>
</evidence>
<feature type="transmembrane region" description="Helical" evidence="5">
    <location>
        <begin position="70"/>
        <end position="89"/>
    </location>
</feature>
<feature type="transmembrane region" description="Helical" evidence="5">
    <location>
        <begin position="49"/>
        <end position="65"/>
    </location>
</feature>
<comment type="caution">
    <text evidence="6">The sequence shown here is derived from an EMBL/GenBank/DDBJ whole genome shotgun (WGS) entry which is preliminary data.</text>
</comment>
<dbReference type="RefSeq" id="WP_254087574.1">
    <property type="nucleotide sequence ID" value="NZ_JAHESE010000047.1"/>
</dbReference>
<organism evidence="6 7">
    <name type="scientific">Dawidia cretensis</name>
    <dbReference type="NCBI Taxonomy" id="2782350"/>
    <lineage>
        <taxon>Bacteria</taxon>
        <taxon>Pseudomonadati</taxon>
        <taxon>Bacteroidota</taxon>
        <taxon>Cytophagia</taxon>
        <taxon>Cytophagales</taxon>
        <taxon>Chryseotaleaceae</taxon>
        <taxon>Dawidia</taxon>
    </lineage>
</organism>
<evidence type="ECO:0000313" key="6">
    <source>
        <dbReference type="EMBL" id="MBT1712006.1"/>
    </source>
</evidence>
<sequence length="123" mass="13242">MSSKAKNITGWIISGVVSLALAGSALDKIILSQHAIQMGTSFGLSLETYRILGIIEILSAILFVIPRTAVLGLLLLSSYLGGAITTHLLHNQGMLFPAMLESLIWIGACLRLPELTERVLQKN</sequence>
<comment type="subcellular location">
    <subcellularLocation>
        <location evidence="1">Membrane</location>
        <topology evidence="1">Multi-pass membrane protein</topology>
    </subcellularLocation>
</comment>
<evidence type="ECO:0000256" key="2">
    <source>
        <dbReference type="ARBA" id="ARBA00022692"/>
    </source>
</evidence>
<reference evidence="6 7" key="1">
    <citation type="submission" date="2021-05" db="EMBL/GenBank/DDBJ databases">
        <title>A Polyphasic approach of four new species of the genus Ohtaekwangia: Ohtaekwangia histidinii sp. nov., Ohtaekwangia cretensis sp. nov., Ohtaekwangia indiensis sp. nov., Ohtaekwangia reichenbachii sp. nov. from diverse environment.</title>
        <authorList>
            <person name="Octaviana S."/>
        </authorList>
    </citation>
    <scope>NUCLEOTIDE SEQUENCE [LARGE SCALE GENOMIC DNA]</scope>
    <source>
        <strain evidence="6 7">PWU5</strain>
    </source>
</reference>
<dbReference type="InterPro" id="IPR032808">
    <property type="entry name" value="DoxX"/>
</dbReference>
<keyword evidence="4 5" id="KW-0472">Membrane</keyword>
<dbReference type="AlphaFoldDB" id="A0AAP2E2X4"/>
<dbReference type="Proteomes" id="UP001319080">
    <property type="component" value="Unassembled WGS sequence"/>
</dbReference>
<keyword evidence="7" id="KW-1185">Reference proteome</keyword>
<evidence type="ECO:0000256" key="1">
    <source>
        <dbReference type="ARBA" id="ARBA00004141"/>
    </source>
</evidence>
<keyword evidence="2 5" id="KW-0812">Transmembrane</keyword>
<protein>
    <submittedName>
        <fullName evidence="6">DoxX family protein</fullName>
    </submittedName>
</protein>
<proteinExistence type="predicted"/>
<dbReference type="EMBL" id="JAHESE010000047">
    <property type="protein sequence ID" value="MBT1712006.1"/>
    <property type="molecule type" value="Genomic_DNA"/>
</dbReference>
<accession>A0AAP2E2X4</accession>
<name>A0AAP2E2X4_9BACT</name>
<gene>
    <name evidence="6" type="ORF">KK062_27435</name>
</gene>
<evidence type="ECO:0000256" key="5">
    <source>
        <dbReference type="SAM" id="Phobius"/>
    </source>
</evidence>
<dbReference type="Pfam" id="PF13564">
    <property type="entry name" value="DoxX_2"/>
    <property type="match status" value="1"/>
</dbReference>
<evidence type="ECO:0000256" key="3">
    <source>
        <dbReference type="ARBA" id="ARBA00022989"/>
    </source>
</evidence>
<keyword evidence="3 5" id="KW-1133">Transmembrane helix</keyword>
<dbReference type="GO" id="GO:0016020">
    <property type="term" value="C:membrane"/>
    <property type="evidence" value="ECO:0007669"/>
    <property type="project" value="UniProtKB-SubCell"/>
</dbReference>
<evidence type="ECO:0000313" key="7">
    <source>
        <dbReference type="Proteomes" id="UP001319080"/>
    </source>
</evidence>